<evidence type="ECO:0000256" key="7">
    <source>
        <dbReference type="ARBA" id="ARBA00023136"/>
    </source>
</evidence>
<sequence>MNKHGFARPTPAPAPGLAPVSIELPTPLKVPPPEGKPWWSVVLVIGLIGVVAAMVGVTFASGARSFTGAGSLFPIVMVGGLLAMLFTGRGGAQQLSRTKLDALRARFLLVLDELRVTTSGLADRLDANYRWYHPPPATLEAALGGVRMWERKADGSDAWFGVARVGVGMTDLVEAQAAVFTEPADMPTDIELEPVTGKVLQEFVRYQTVAYGVPALVSLLVEPGYGLRGPRDRVLGLARALICQLVFSHGSDQLRLVVVTADPGEWDWVKWLPHALDPGVQDGAGPARMVYGSVGGFVAAQQDALVLRGRGEFRVRHGAAKDPITGLPHTLIVCDTDDADWELLGDRAGLGGVTFLDVRGGRLVPACGEPKRVLHIGADAVLAAVPRDPVTWDASGERTRFFAVADQLGRAEAESFAERMARWRLAEAYEAFEVDSGPRLVARDILAYYGIDDAADIDFEALWAPRGDINSPQRLRVPIGNRADNQELFFLDLKEQSQQGHGPHGVMAGTTGSGKTMMLRAVIGSLMLGHPPQNLQFLLADLKGGSGVTPFAGAPHVSQIITDLEDDQSLMGRFVDALQGEIARRKALCAKAGADDATEYNKIRADQLGAGIGDPLPALPALVVVIDEFAELYRMMANDIAEALDQICRQGRAYWIHLLMASQQIDNRAEKLLENMGYRLALQTKTAAAAAAIGVP</sequence>
<dbReference type="Gene3D" id="3.40.50.300">
    <property type="entry name" value="P-loop containing nucleotide triphosphate hydrolases"/>
    <property type="match status" value="2"/>
</dbReference>
<keyword evidence="7 9" id="KW-0472">Membrane</keyword>
<reference evidence="11 12" key="1">
    <citation type="submission" date="2019-09" db="EMBL/GenBank/DDBJ databases">
        <title>Report of infection by Mycobacterium simiae a patient suffering from pulmonary tuberculosis.</title>
        <authorList>
            <person name="Mohanty P.S."/>
            <person name="Bansal A.K."/>
            <person name="Singh H."/>
            <person name="Sharma S."/>
            <person name="Patil S.A."/>
            <person name="Upadhaya P."/>
            <person name="Singh P.K."/>
            <person name="Kumar D."/>
            <person name="Kumar S."/>
            <person name="Singh R.K."/>
            <person name="Chaudhary B."/>
        </authorList>
    </citation>
    <scope>NUCLEOTIDE SEQUENCE [LARGE SCALE GENOMIC DNA]</scope>
    <source>
        <strain evidence="11 12">JAL-560-SIM</strain>
    </source>
</reference>
<dbReference type="CDD" id="cd01127">
    <property type="entry name" value="TrwB_TraG_TraD_VirD4"/>
    <property type="match status" value="1"/>
</dbReference>
<evidence type="ECO:0000313" key="12">
    <source>
        <dbReference type="Proteomes" id="UP000324701"/>
    </source>
</evidence>
<feature type="domain" description="FtsK" evidence="10">
    <location>
        <begin position="485"/>
        <end position="691"/>
    </location>
</feature>
<evidence type="ECO:0000259" key="10">
    <source>
        <dbReference type="PROSITE" id="PS50901"/>
    </source>
</evidence>
<dbReference type="SUPFAM" id="SSF52540">
    <property type="entry name" value="P-loop containing nucleoside triphosphate hydrolases"/>
    <property type="match status" value="1"/>
</dbReference>
<dbReference type="NCBIfam" id="TIGR03924">
    <property type="entry name" value="T7SS_EccC_a"/>
    <property type="match status" value="1"/>
</dbReference>
<name>A0A5B1B8G5_MYCSI</name>
<gene>
    <name evidence="11" type="primary">eccCa</name>
    <name evidence="11" type="ORF">F0Q45_24655</name>
</gene>
<keyword evidence="6 9" id="KW-1133">Transmembrane helix</keyword>
<dbReference type="Proteomes" id="UP000324701">
    <property type="component" value="Unassembled WGS sequence"/>
</dbReference>
<evidence type="ECO:0000256" key="8">
    <source>
        <dbReference type="PROSITE-ProRule" id="PRU00289"/>
    </source>
</evidence>
<organism evidence="11 12">
    <name type="scientific">Mycobacterium simiae</name>
    <name type="common">Mycobacterium habana</name>
    <dbReference type="NCBI Taxonomy" id="1784"/>
    <lineage>
        <taxon>Bacteria</taxon>
        <taxon>Bacillati</taxon>
        <taxon>Actinomycetota</taxon>
        <taxon>Actinomycetes</taxon>
        <taxon>Mycobacteriales</taxon>
        <taxon>Mycobacteriaceae</taxon>
        <taxon>Mycobacterium</taxon>
        <taxon>Mycobacterium simiae complex</taxon>
    </lineage>
</organism>
<accession>A0A5B1B8G5</accession>
<dbReference type="Pfam" id="PF01580">
    <property type="entry name" value="FtsK_SpoIIIE"/>
    <property type="match status" value="1"/>
</dbReference>
<dbReference type="GO" id="GO:0005886">
    <property type="term" value="C:plasma membrane"/>
    <property type="evidence" value="ECO:0007669"/>
    <property type="project" value="UniProtKB-SubCell"/>
</dbReference>
<evidence type="ECO:0000256" key="3">
    <source>
        <dbReference type="ARBA" id="ARBA00022692"/>
    </source>
</evidence>
<evidence type="ECO:0000256" key="9">
    <source>
        <dbReference type="SAM" id="Phobius"/>
    </source>
</evidence>
<dbReference type="AlphaFoldDB" id="A0A5B1B8G5"/>
<evidence type="ECO:0000256" key="5">
    <source>
        <dbReference type="ARBA" id="ARBA00022840"/>
    </source>
</evidence>
<dbReference type="InterPro" id="IPR002543">
    <property type="entry name" value="FtsK_dom"/>
</dbReference>
<comment type="subcellular location">
    <subcellularLocation>
        <location evidence="1">Cell membrane</location>
        <topology evidence="1">Multi-pass membrane protein</topology>
    </subcellularLocation>
</comment>
<dbReference type="PROSITE" id="PS50901">
    <property type="entry name" value="FTSK"/>
    <property type="match status" value="1"/>
</dbReference>
<dbReference type="PANTHER" id="PTHR22683:SF1">
    <property type="entry name" value="TYPE VII SECRETION SYSTEM PROTEIN ESSC"/>
    <property type="match status" value="1"/>
</dbReference>
<keyword evidence="12" id="KW-1185">Reference proteome</keyword>
<dbReference type="InterPro" id="IPR050206">
    <property type="entry name" value="FtsK/SpoIIIE/SftA"/>
</dbReference>
<evidence type="ECO:0000256" key="2">
    <source>
        <dbReference type="ARBA" id="ARBA00022475"/>
    </source>
</evidence>
<feature type="non-terminal residue" evidence="11">
    <location>
        <position position="696"/>
    </location>
</feature>
<proteinExistence type="predicted"/>
<keyword evidence="4 8" id="KW-0547">Nucleotide-binding</keyword>
<evidence type="ECO:0000313" key="11">
    <source>
        <dbReference type="EMBL" id="KAA1244818.1"/>
    </source>
</evidence>
<feature type="binding site" evidence="8">
    <location>
        <begin position="509"/>
        <end position="516"/>
    </location>
    <ligand>
        <name>ATP</name>
        <dbReference type="ChEBI" id="CHEBI:30616"/>
    </ligand>
</feature>
<comment type="caution">
    <text evidence="11">The sequence shown here is derived from an EMBL/GenBank/DDBJ whole genome shotgun (WGS) entry which is preliminary data.</text>
</comment>
<feature type="transmembrane region" description="Helical" evidence="9">
    <location>
        <begin position="38"/>
        <end position="60"/>
    </location>
</feature>
<dbReference type="RefSeq" id="WP_149656385.1">
    <property type="nucleotide sequence ID" value="NZ_VTZN01000277.1"/>
</dbReference>
<dbReference type="GO" id="GO:0003677">
    <property type="term" value="F:DNA binding"/>
    <property type="evidence" value="ECO:0007669"/>
    <property type="project" value="InterPro"/>
</dbReference>
<dbReference type="OrthoDB" id="9807790at2"/>
<keyword evidence="3 9" id="KW-0812">Transmembrane</keyword>
<dbReference type="PANTHER" id="PTHR22683">
    <property type="entry name" value="SPORULATION PROTEIN RELATED"/>
    <property type="match status" value="1"/>
</dbReference>
<dbReference type="InterPro" id="IPR027417">
    <property type="entry name" value="P-loop_NTPase"/>
</dbReference>
<keyword evidence="5 8" id="KW-0067">ATP-binding</keyword>
<feature type="transmembrane region" description="Helical" evidence="9">
    <location>
        <begin position="72"/>
        <end position="92"/>
    </location>
</feature>
<dbReference type="EMBL" id="VTZN01000277">
    <property type="protein sequence ID" value="KAA1244818.1"/>
    <property type="molecule type" value="Genomic_DNA"/>
</dbReference>
<dbReference type="GO" id="GO:0005524">
    <property type="term" value="F:ATP binding"/>
    <property type="evidence" value="ECO:0007669"/>
    <property type="project" value="UniProtKB-UniRule"/>
</dbReference>
<evidence type="ECO:0000256" key="1">
    <source>
        <dbReference type="ARBA" id="ARBA00004651"/>
    </source>
</evidence>
<evidence type="ECO:0000256" key="4">
    <source>
        <dbReference type="ARBA" id="ARBA00022741"/>
    </source>
</evidence>
<keyword evidence="2" id="KW-1003">Cell membrane</keyword>
<protein>
    <submittedName>
        <fullName evidence="11">Type VII secretion protein EccCa</fullName>
    </submittedName>
</protein>
<dbReference type="InterPro" id="IPR023836">
    <property type="entry name" value="EccCa-like_Actinobacteria"/>
</dbReference>
<evidence type="ECO:0000256" key="6">
    <source>
        <dbReference type="ARBA" id="ARBA00022989"/>
    </source>
</evidence>